<accession>W5THH6</accession>
<dbReference type="STRING" id="1415166.NONO_c36360"/>
<dbReference type="GO" id="GO:0016616">
    <property type="term" value="F:oxidoreductase activity, acting on the CH-OH group of donors, NAD or NADP as acceptor"/>
    <property type="evidence" value="ECO:0007669"/>
    <property type="project" value="TreeGrafter"/>
</dbReference>
<reference evidence="3 4" key="1">
    <citation type="journal article" date="2014" name="Appl. Environ. Microbiol.">
        <title>Insights into the Microbial Degradation of Rubber and Gutta-Percha by Analysis of the Complete Genome of Nocardia nova SH22a.</title>
        <authorList>
            <person name="Luo Q."/>
            <person name="Hiessl S."/>
            <person name="Poehlein A."/>
            <person name="Daniel R."/>
            <person name="Steinbuchel A."/>
        </authorList>
    </citation>
    <scope>NUCLEOTIDE SEQUENCE [LARGE SCALE GENOMIC DNA]</scope>
    <source>
        <strain evidence="3">SH22a</strain>
    </source>
</reference>
<dbReference type="PATRIC" id="fig|1415166.3.peg.3732"/>
<dbReference type="OrthoDB" id="9804774at2"/>
<dbReference type="eggNOG" id="COG1028">
    <property type="taxonomic scope" value="Bacteria"/>
</dbReference>
<evidence type="ECO:0000256" key="2">
    <source>
        <dbReference type="ARBA" id="ARBA00023002"/>
    </source>
</evidence>
<dbReference type="PANTHER" id="PTHR42760">
    <property type="entry name" value="SHORT-CHAIN DEHYDROGENASES/REDUCTASES FAMILY MEMBER"/>
    <property type="match status" value="1"/>
</dbReference>
<evidence type="ECO:0000313" key="4">
    <source>
        <dbReference type="Proteomes" id="UP000019150"/>
    </source>
</evidence>
<gene>
    <name evidence="3" type="ORF">NONO_c36360</name>
</gene>
<proteinExistence type="inferred from homology"/>
<sequence>MSPTADPVHELFGLDGRVAIVTGASGGLGRAGAVVLADLGASVWIADRSASAAGLARTAALIGERCAGTVVFDVAEPGAAERAVAEIIASSGRLDVLVHHAGVMARGPSFGTAVEDWQRILDVNITGTWLTARAAAAAMVDGGAGGRIVTTGSIYSKMVGPIPEPAYYASKAAVANLTRGLAAEWGPHGITVNCVAPGVFYPTGMTQPLGDAPEVLERMTDRTLLKRLGDPERDLRGVIGLLASDASSYVTGQTIYVDGGWTAW</sequence>
<comment type="similarity">
    <text evidence="1">Belongs to the short-chain dehydrogenases/reductases (SDR) family.</text>
</comment>
<dbReference type="AlphaFoldDB" id="W5THH6"/>
<protein>
    <submittedName>
        <fullName evidence="3">Putative oxidoreductase, SDR family</fullName>
    </submittedName>
</protein>
<dbReference type="EMBL" id="CP006850">
    <property type="protein sequence ID" value="AHH18423.1"/>
    <property type="molecule type" value="Genomic_DNA"/>
</dbReference>
<evidence type="ECO:0000256" key="1">
    <source>
        <dbReference type="ARBA" id="ARBA00006484"/>
    </source>
</evidence>
<dbReference type="PRINTS" id="PR00080">
    <property type="entry name" value="SDRFAMILY"/>
</dbReference>
<name>W5THH6_9NOCA</name>
<dbReference type="Gene3D" id="3.40.50.720">
    <property type="entry name" value="NAD(P)-binding Rossmann-like Domain"/>
    <property type="match status" value="1"/>
</dbReference>
<dbReference type="SUPFAM" id="SSF51735">
    <property type="entry name" value="NAD(P)-binding Rossmann-fold domains"/>
    <property type="match status" value="1"/>
</dbReference>
<dbReference type="InterPro" id="IPR002347">
    <property type="entry name" value="SDR_fam"/>
</dbReference>
<dbReference type="FunFam" id="3.40.50.720:FF:000084">
    <property type="entry name" value="Short-chain dehydrogenase reductase"/>
    <property type="match status" value="1"/>
</dbReference>
<dbReference type="PRINTS" id="PR00081">
    <property type="entry name" value="GDHRDH"/>
</dbReference>
<dbReference type="Pfam" id="PF13561">
    <property type="entry name" value="adh_short_C2"/>
    <property type="match status" value="1"/>
</dbReference>
<organism evidence="3 4">
    <name type="scientific">Nocardia nova SH22a</name>
    <dbReference type="NCBI Taxonomy" id="1415166"/>
    <lineage>
        <taxon>Bacteria</taxon>
        <taxon>Bacillati</taxon>
        <taxon>Actinomycetota</taxon>
        <taxon>Actinomycetes</taxon>
        <taxon>Mycobacteriales</taxon>
        <taxon>Nocardiaceae</taxon>
        <taxon>Nocardia</taxon>
    </lineage>
</organism>
<dbReference type="InterPro" id="IPR036291">
    <property type="entry name" value="NAD(P)-bd_dom_sf"/>
</dbReference>
<evidence type="ECO:0000313" key="3">
    <source>
        <dbReference type="EMBL" id="AHH18423.1"/>
    </source>
</evidence>
<keyword evidence="2" id="KW-0560">Oxidoreductase</keyword>
<dbReference type="Proteomes" id="UP000019150">
    <property type="component" value="Chromosome"/>
</dbReference>
<keyword evidence="4" id="KW-1185">Reference proteome</keyword>
<dbReference type="RefSeq" id="WP_025349861.1">
    <property type="nucleotide sequence ID" value="NZ_CP006850.1"/>
</dbReference>
<dbReference type="KEGG" id="nno:NONO_c36360"/>
<dbReference type="HOGENOM" id="CLU_010194_1_1_11"/>